<dbReference type="SUPFAM" id="SSF51735">
    <property type="entry name" value="NAD(P)-binding Rossmann-fold domains"/>
    <property type="match status" value="1"/>
</dbReference>
<dbReference type="CDD" id="cd08249">
    <property type="entry name" value="enoyl_reductase_like"/>
    <property type="match status" value="1"/>
</dbReference>
<dbReference type="SUPFAM" id="SSF50129">
    <property type="entry name" value="GroES-like"/>
    <property type="match status" value="1"/>
</dbReference>
<dbReference type="EMBL" id="JAUEPO010000002">
    <property type="protein sequence ID" value="KAK3332645.1"/>
    <property type="molecule type" value="Genomic_DNA"/>
</dbReference>
<dbReference type="Proteomes" id="UP001286456">
    <property type="component" value="Unassembled WGS sequence"/>
</dbReference>
<sequence length="377" mass="39902">MPDNRAAYITSKSILEVKSAPYTPPGPNELVVKNGAVAINPFDWIKQVVGGRMFTYMKYPFILGSDVAGEVVEVGSGGEAAKVFRVGDRVAGHAFAMDHRSAKTSEGAFQQYTVLRYNLTARIPDELSYASACVLPLGFSTAATGLFMKKNLGLSLPSTPGPTPSKNQTFIVWGGSTSVGSNAIQLARAAGYEVIATASEKNFAYLKRLGAAQVYDYHSATAVADIIAALKGKICAGAIAVGSGSLEACVDIVGASEPPPGQRKFVCQTSFFLPPSQMPGSLLGFTWLGLRLLRWNAAMFVKAKRNGVEFKFVWGGDLVEDEVGAAVYNRFLPAALAKGEFVAAPDPVVVGHGLEHLQAAFNLNRKGMSAGKAVVTL</sequence>
<name>A0AAE0MHR6_9PEZI</name>
<comment type="similarity">
    <text evidence="1">Belongs to the zinc-containing alcohol dehydrogenase family.</text>
</comment>
<evidence type="ECO:0000256" key="2">
    <source>
        <dbReference type="ARBA" id="ARBA00023002"/>
    </source>
</evidence>
<dbReference type="Gene3D" id="3.90.180.10">
    <property type="entry name" value="Medium-chain alcohol dehydrogenases, catalytic domain"/>
    <property type="match status" value="1"/>
</dbReference>
<dbReference type="InterPro" id="IPR013149">
    <property type="entry name" value="ADH-like_C"/>
</dbReference>
<organism evidence="4 5">
    <name type="scientific">Cercophora scortea</name>
    <dbReference type="NCBI Taxonomy" id="314031"/>
    <lineage>
        <taxon>Eukaryota</taxon>
        <taxon>Fungi</taxon>
        <taxon>Dikarya</taxon>
        <taxon>Ascomycota</taxon>
        <taxon>Pezizomycotina</taxon>
        <taxon>Sordariomycetes</taxon>
        <taxon>Sordariomycetidae</taxon>
        <taxon>Sordariales</taxon>
        <taxon>Lasiosphaeriaceae</taxon>
        <taxon>Cercophora</taxon>
    </lineage>
</organism>
<gene>
    <name evidence="4" type="ORF">B0T19DRAFT_490641</name>
</gene>
<dbReference type="GO" id="GO:0016651">
    <property type="term" value="F:oxidoreductase activity, acting on NAD(P)H"/>
    <property type="evidence" value="ECO:0007669"/>
    <property type="project" value="InterPro"/>
</dbReference>
<dbReference type="PANTHER" id="PTHR45348:SF2">
    <property type="entry name" value="ZINC-TYPE ALCOHOL DEHYDROGENASE-LIKE PROTEIN C2E1P3.01"/>
    <property type="match status" value="1"/>
</dbReference>
<accession>A0AAE0MHR6</accession>
<keyword evidence="5" id="KW-1185">Reference proteome</keyword>
<dbReference type="PANTHER" id="PTHR45348">
    <property type="entry name" value="HYPOTHETICAL OXIDOREDUCTASE (EUROFUNG)"/>
    <property type="match status" value="1"/>
</dbReference>
<protein>
    <submittedName>
        <fullName evidence="4">Zinc-binding dehydrogenase</fullName>
    </submittedName>
</protein>
<feature type="domain" description="Enoyl reductase (ER)" evidence="3">
    <location>
        <begin position="13"/>
        <end position="375"/>
    </location>
</feature>
<evidence type="ECO:0000256" key="1">
    <source>
        <dbReference type="ARBA" id="ARBA00008072"/>
    </source>
</evidence>
<dbReference type="InterPro" id="IPR020843">
    <property type="entry name" value="ER"/>
</dbReference>
<dbReference type="InterPro" id="IPR036291">
    <property type="entry name" value="NAD(P)-bd_dom_sf"/>
</dbReference>
<reference evidence="4" key="1">
    <citation type="journal article" date="2023" name="Mol. Phylogenet. Evol.">
        <title>Genome-scale phylogeny and comparative genomics of the fungal order Sordariales.</title>
        <authorList>
            <person name="Hensen N."/>
            <person name="Bonometti L."/>
            <person name="Westerberg I."/>
            <person name="Brannstrom I.O."/>
            <person name="Guillou S."/>
            <person name="Cros-Aarteil S."/>
            <person name="Calhoun S."/>
            <person name="Haridas S."/>
            <person name="Kuo A."/>
            <person name="Mondo S."/>
            <person name="Pangilinan J."/>
            <person name="Riley R."/>
            <person name="LaButti K."/>
            <person name="Andreopoulos B."/>
            <person name="Lipzen A."/>
            <person name="Chen C."/>
            <person name="Yan M."/>
            <person name="Daum C."/>
            <person name="Ng V."/>
            <person name="Clum A."/>
            <person name="Steindorff A."/>
            <person name="Ohm R.A."/>
            <person name="Martin F."/>
            <person name="Silar P."/>
            <person name="Natvig D.O."/>
            <person name="Lalanne C."/>
            <person name="Gautier V."/>
            <person name="Ament-Velasquez S.L."/>
            <person name="Kruys A."/>
            <person name="Hutchinson M.I."/>
            <person name="Powell A.J."/>
            <person name="Barry K."/>
            <person name="Miller A.N."/>
            <person name="Grigoriev I.V."/>
            <person name="Debuchy R."/>
            <person name="Gladieux P."/>
            <person name="Hiltunen Thoren M."/>
            <person name="Johannesson H."/>
        </authorList>
    </citation>
    <scope>NUCLEOTIDE SEQUENCE</scope>
    <source>
        <strain evidence="4">SMH4131-1</strain>
    </source>
</reference>
<reference evidence="4" key="2">
    <citation type="submission" date="2023-06" db="EMBL/GenBank/DDBJ databases">
        <authorList>
            <consortium name="Lawrence Berkeley National Laboratory"/>
            <person name="Haridas S."/>
            <person name="Hensen N."/>
            <person name="Bonometti L."/>
            <person name="Westerberg I."/>
            <person name="Brannstrom I.O."/>
            <person name="Guillou S."/>
            <person name="Cros-Aarteil S."/>
            <person name="Calhoun S."/>
            <person name="Kuo A."/>
            <person name="Mondo S."/>
            <person name="Pangilinan J."/>
            <person name="Riley R."/>
            <person name="Labutti K."/>
            <person name="Andreopoulos B."/>
            <person name="Lipzen A."/>
            <person name="Chen C."/>
            <person name="Yanf M."/>
            <person name="Daum C."/>
            <person name="Ng V."/>
            <person name="Clum A."/>
            <person name="Steindorff A."/>
            <person name="Ohm R."/>
            <person name="Martin F."/>
            <person name="Silar P."/>
            <person name="Natvig D."/>
            <person name="Lalanne C."/>
            <person name="Gautier V."/>
            <person name="Ament-Velasquez S.L."/>
            <person name="Kruys A."/>
            <person name="Hutchinson M.I."/>
            <person name="Powell A.J."/>
            <person name="Barry K."/>
            <person name="Miller A.N."/>
            <person name="Grigoriev I.V."/>
            <person name="Debuchy R."/>
            <person name="Gladieux P."/>
            <person name="Thoren M.H."/>
            <person name="Johannesson H."/>
        </authorList>
    </citation>
    <scope>NUCLEOTIDE SEQUENCE</scope>
    <source>
        <strain evidence="4">SMH4131-1</strain>
    </source>
</reference>
<dbReference type="InterPro" id="IPR011032">
    <property type="entry name" value="GroES-like_sf"/>
</dbReference>
<evidence type="ECO:0000259" key="3">
    <source>
        <dbReference type="SMART" id="SM00829"/>
    </source>
</evidence>
<dbReference type="AlphaFoldDB" id="A0AAE0MHR6"/>
<dbReference type="InterPro" id="IPR047122">
    <property type="entry name" value="Trans-enoyl_RdTase-like"/>
</dbReference>
<dbReference type="Gene3D" id="3.40.50.720">
    <property type="entry name" value="NAD(P)-binding Rossmann-like Domain"/>
    <property type="match status" value="1"/>
</dbReference>
<dbReference type="InterPro" id="IPR013154">
    <property type="entry name" value="ADH-like_N"/>
</dbReference>
<dbReference type="Pfam" id="PF08240">
    <property type="entry name" value="ADH_N"/>
    <property type="match status" value="1"/>
</dbReference>
<evidence type="ECO:0000313" key="4">
    <source>
        <dbReference type="EMBL" id="KAK3332645.1"/>
    </source>
</evidence>
<evidence type="ECO:0000313" key="5">
    <source>
        <dbReference type="Proteomes" id="UP001286456"/>
    </source>
</evidence>
<comment type="caution">
    <text evidence="4">The sequence shown here is derived from an EMBL/GenBank/DDBJ whole genome shotgun (WGS) entry which is preliminary data.</text>
</comment>
<keyword evidence="2" id="KW-0560">Oxidoreductase</keyword>
<proteinExistence type="inferred from homology"/>
<dbReference type="SMART" id="SM00829">
    <property type="entry name" value="PKS_ER"/>
    <property type="match status" value="1"/>
</dbReference>
<dbReference type="Pfam" id="PF00107">
    <property type="entry name" value="ADH_zinc_N"/>
    <property type="match status" value="1"/>
</dbReference>